<dbReference type="EMBL" id="CP038613">
    <property type="protein sequence ID" value="QBY43984.1"/>
    <property type="molecule type" value="Genomic_DNA"/>
</dbReference>
<protein>
    <submittedName>
        <fullName evidence="1">Conserved hypothetical phage protein</fullName>
    </submittedName>
</protein>
<proteinExistence type="predicted"/>
<dbReference type="AlphaFoldDB" id="D2TYL0"/>
<evidence type="ECO:0000313" key="2">
    <source>
        <dbReference type="EMBL" id="QBY43984.1"/>
    </source>
</evidence>
<evidence type="ECO:0000313" key="5">
    <source>
        <dbReference type="Proteomes" id="UP001177592"/>
    </source>
</evidence>
<dbReference type="EMBL" id="FN545185">
    <property type="protein sequence ID" value="CBA72506.1"/>
    <property type="molecule type" value="Genomic_DNA"/>
</dbReference>
<reference evidence="2 4" key="2">
    <citation type="submission" date="2019-03" db="EMBL/GenBank/DDBJ databases">
        <title>Long-read sequencing reveals hyperdense prophage content in a complex bacterial symbiont genome.</title>
        <authorList>
            <person name="Frost C.L."/>
            <person name="Siozios S."/>
            <person name="Nadal-Jimenez P."/>
            <person name="Brockhurst M.A."/>
            <person name="King K.C."/>
            <person name="Darby A.C."/>
            <person name="Hurst G.D.D."/>
        </authorList>
    </citation>
    <scope>NUCLEOTIDE SEQUENCE [LARGE SCALE GENOMIC DNA]</scope>
    <source>
        <strain evidence="2 4">FIN</strain>
    </source>
</reference>
<evidence type="ECO:0000313" key="3">
    <source>
        <dbReference type="EMBL" id="WGM04301.1"/>
    </source>
</evidence>
<dbReference type="GeneID" id="96877589"/>
<accession>D2TYL0</accession>
<reference evidence="1" key="1">
    <citation type="journal article" date="2010" name="Insect Mol. Biol.">
        <title>The draft genome sequence of Arsenophonus nasoniae, son-killer bacterium of Nasonia vitripennis, reveals genes associated with virulence and symbiosis.</title>
        <authorList>
            <person name="Wilkes T."/>
            <person name="Darby A.C."/>
            <person name="Choi J."/>
            <person name="Colborne J.K."/>
            <person name="Werren J.H."/>
            <person name="Hurst G.D.D."/>
        </authorList>
    </citation>
    <scope>NUCLEOTIDE SEQUENCE</scope>
</reference>
<dbReference type="KEGG" id="ans:ArsFIN_25570"/>
<gene>
    <name evidence="1" type="ORF">ARN_12380</name>
    <name evidence="2" type="ORF">ArsFIN_25570</name>
    <name evidence="3" type="ORF">QE258_11680</name>
</gene>
<name>D2TYL0_9GAMM</name>
<dbReference type="Proteomes" id="UP000295134">
    <property type="component" value="Chromosome"/>
</dbReference>
<keyword evidence="5" id="KW-1185">Reference proteome</keyword>
<reference evidence="3" key="3">
    <citation type="submission" date="2023-04" db="EMBL/GenBank/DDBJ databases">
        <title>Genome dynamics across the evolutionary transition to endosymbiosis.</title>
        <authorList>
            <person name="Siozios S."/>
            <person name="Nadal-Jimenez P."/>
            <person name="Azagi T."/>
            <person name="Sprong H."/>
            <person name="Frost C.L."/>
            <person name="Parratt S.R."/>
            <person name="Taylor G."/>
            <person name="Brettell L."/>
            <person name="Lew K.C."/>
            <person name="Croft L."/>
            <person name="King K.C."/>
            <person name="Brockhurst M.A."/>
            <person name="Hypsa V."/>
            <person name="Novakova E."/>
            <person name="Darby A.C."/>
            <person name="Hurst G.D.D."/>
        </authorList>
    </citation>
    <scope>NUCLEOTIDE SEQUENCE</scope>
    <source>
        <strain evidence="3">ANv_CAN</strain>
    </source>
</reference>
<dbReference type="Proteomes" id="UP001177592">
    <property type="component" value="Chromosome"/>
</dbReference>
<sequence>MEKLSNHTGKTFYQVVTEAINYYLKYGWKSKNKLIEWNKKLKIAATKRFPKEDDVINNLKKIYKRLVIDGGALKNKPFEGPTKITLDKIKPKLRKELDKRIFASINLIKLNREQAIEKTLQRFNGWVTSIPPNGYFDEETRKNKHKIVKSVQEIDYVNRRLAIDQGHKLTANVKYLLATEGKAIALTWHSPWRRPGYDYREDHKERDEKIYLIRGSWADEKGYLNPINGYYDEITSVGEEVNCSCQAIYIYAPQKLPDEFLTEKGKIAFKRI</sequence>
<dbReference type="EMBL" id="CP123523">
    <property type="protein sequence ID" value="WGM04301.1"/>
    <property type="molecule type" value="Genomic_DNA"/>
</dbReference>
<dbReference type="RefSeq" id="WP_026823727.1">
    <property type="nucleotide sequence ID" value="NZ_CP038613.1"/>
</dbReference>
<evidence type="ECO:0000313" key="4">
    <source>
        <dbReference type="Proteomes" id="UP000295134"/>
    </source>
</evidence>
<evidence type="ECO:0000313" key="1">
    <source>
        <dbReference type="EMBL" id="CBA72506.1"/>
    </source>
</evidence>
<organism evidence="1">
    <name type="scientific">Arsenophonus nasoniae</name>
    <name type="common">son-killer infecting Nasonia vitripennis</name>
    <dbReference type="NCBI Taxonomy" id="638"/>
    <lineage>
        <taxon>Bacteria</taxon>
        <taxon>Pseudomonadati</taxon>
        <taxon>Pseudomonadota</taxon>
        <taxon>Gammaproteobacteria</taxon>
        <taxon>Enterobacterales</taxon>
        <taxon>Morganellaceae</taxon>
        <taxon>Arsenophonus</taxon>
    </lineage>
</organism>